<comment type="caution">
    <text evidence="4">The sequence shown here is derived from an EMBL/GenBank/DDBJ whole genome shotgun (WGS) entry which is preliminary data.</text>
</comment>
<reference evidence="4 5" key="1">
    <citation type="journal article" date="2018" name="IMA Fungus">
        <title>IMA Genome-F 9: Draft genome sequence of Annulohypoxylon stygium, Aspergillus mulundensis, Berkeleyomyces basicola (syn. Thielaviopsis basicola), Ceratocystis smalleyi, two Cercospora beticola strains, Coleophoma cylindrospora, Fusarium fracticaudum, Phialophora cf. hyalina, and Morchella septimelata.</title>
        <authorList>
            <person name="Wingfield B.D."/>
            <person name="Bills G.F."/>
            <person name="Dong Y."/>
            <person name="Huang W."/>
            <person name="Nel W.J."/>
            <person name="Swalarsk-Parry B.S."/>
            <person name="Vaghefi N."/>
            <person name="Wilken P.M."/>
            <person name="An Z."/>
            <person name="de Beer Z.W."/>
            <person name="De Vos L."/>
            <person name="Chen L."/>
            <person name="Duong T.A."/>
            <person name="Gao Y."/>
            <person name="Hammerbacher A."/>
            <person name="Kikkert J.R."/>
            <person name="Li Y."/>
            <person name="Li H."/>
            <person name="Li K."/>
            <person name="Li Q."/>
            <person name="Liu X."/>
            <person name="Ma X."/>
            <person name="Naidoo K."/>
            <person name="Pethybridge S.J."/>
            <person name="Sun J."/>
            <person name="Steenkamp E.T."/>
            <person name="van der Nest M.A."/>
            <person name="van Wyk S."/>
            <person name="Wingfield M.J."/>
            <person name="Xiong C."/>
            <person name="Yue Q."/>
            <person name="Zhang X."/>
        </authorList>
    </citation>
    <scope>NUCLEOTIDE SEQUENCE [LARGE SCALE GENOMIC DNA]</scope>
    <source>
        <strain evidence="4 5">BP 5553</strain>
    </source>
</reference>
<dbReference type="RefSeq" id="XP_031866803.1">
    <property type="nucleotide sequence ID" value="XM_032017372.1"/>
</dbReference>
<evidence type="ECO:0000259" key="3">
    <source>
        <dbReference type="Pfam" id="PF23658"/>
    </source>
</evidence>
<dbReference type="PANTHER" id="PTHR37049:SF5">
    <property type="entry name" value="TAIL SPECIFIC PROTEASE DOMAIN-CONTAINING PROTEIN"/>
    <property type="match status" value="1"/>
</dbReference>
<dbReference type="Pfam" id="PF23658">
    <property type="entry name" value="PDZ_CPAF_rel"/>
    <property type="match status" value="1"/>
</dbReference>
<dbReference type="InterPro" id="IPR056186">
    <property type="entry name" value="PDZ_CPAF-rel"/>
</dbReference>
<dbReference type="GeneID" id="43601598"/>
<dbReference type="Proteomes" id="UP000254866">
    <property type="component" value="Unassembled WGS sequence"/>
</dbReference>
<dbReference type="Gene3D" id="3.90.226.10">
    <property type="entry name" value="2-enoyl-CoA Hydratase, Chain A, domain 1"/>
    <property type="match status" value="1"/>
</dbReference>
<accession>A0A370TF73</accession>
<feature type="signal peptide" evidence="2">
    <location>
        <begin position="1"/>
        <end position="24"/>
    </location>
</feature>
<sequence>MMIRSLFSAPRVLLWCLAGTQVCAAPASSSDTATPARATADPSSTACGDIVNSGRIYFKASDIYECLISVPFNAAVATGFIDYYIDTIQFQSTLAYLKNPPSSYQRHPVDLVAGLNKIKQSITTGAFANQYEFEAALQRLIYSAHDTHLDLTAGILGAFSFGAPVAIVSVSLDGTQLPKIYFSDDISDSQNDGTWQPSAISKINGQNSMDYLQQYAADNAVGGLESHADFNQLVASPALDIQGYFPIWTGAGTFYPGDTLTFVFENGTSVGPMPWIGVYNSPGETGPLETGGDFYNFFVLGYYPASYVPWTNDEPTDDSTDPSAATSTFPAATSTSMASPTPSSWNHSAYPSAPDVVQPDLGIFGTGSLSGYFLNSSSIAVLSIPSFYMNPEAVDDFSNTVAQFLSSSKAAGMKKVVIDLQQNGGGDSLLAWDTFKQFFPTIDPYGGSRLRAHAAANSMGSTITGYFDELDEEYYDFYGLYANEWVSSTRINVTTNRNFTSWAEFFGPHPANGDIFTSVQRYDLNNILFDTLSVGSPNNSFSVYGSAGRPANATQPYAANDIIILSDGLCSSTCALFMEMMHHEAGVRTVVAGGLPVYGPMQAPGLTRGARSYGMDILDANIDYAEALLEWEKDPNPFFLPNRTEALDVFVLAGSINLRDQVRKGEDIPLQFVYEAADCRIFYTPRTVFNYTALWQYAADAIWTNPSLCIKDSTGFSSINTTKTAIPTASAPPSETPSPAPAKLGSIIMSMISSPSANQKPILDSKFQVRSTSRDGQPCPTNGECGKGFFCFQTFTTCASGKPTLVPTCVPRCSVNQERCSNNAYCQPLQKEESDLQSSFVVVSGFCRPPRSVCAPSTNSKVKSGMPAPPH</sequence>
<dbReference type="InterPro" id="IPR029045">
    <property type="entry name" value="ClpP/crotonase-like_dom_sf"/>
</dbReference>
<evidence type="ECO:0000313" key="4">
    <source>
        <dbReference type="EMBL" id="RDL33310.1"/>
    </source>
</evidence>
<feature type="chain" id="PRO_5016645574" description="CPAF-like PDZ domain-containing protein" evidence="2">
    <location>
        <begin position="25"/>
        <end position="871"/>
    </location>
</feature>
<dbReference type="EMBL" id="NPIC01000009">
    <property type="protein sequence ID" value="RDL33310.1"/>
    <property type="molecule type" value="Genomic_DNA"/>
</dbReference>
<gene>
    <name evidence="4" type="ORF">BP5553_08749</name>
</gene>
<feature type="compositionally biased region" description="Low complexity" evidence="1">
    <location>
        <begin position="321"/>
        <end position="344"/>
    </location>
</feature>
<keyword evidence="2" id="KW-0732">Signal</keyword>
<proteinExistence type="predicted"/>
<evidence type="ECO:0000256" key="1">
    <source>
        <dbReference type="SAM" id="MobiDB-lite"/>
    </source>
</evidence>
<organism evidence="4 5">
    <name type="scientific">Venustampulla echinocandica</name>
    <dbReference type="NCBI Taxonomy" id="2656787"/>
    <lineage>
        <taxon>Eukaryota</taxon>
        <taxon>Fungi</taxon>
        <taxon>Dikarya</taxon>
        <taxon>Ascomycota</taxon>
        <taxon>Pezizomycotina</taxon>
        <taxon>Leotiomycetes</taxon>
        <taxon>Helotiales</taxon>
        <taxon>Pleuroascaceae</taxon>
        <taxon>Venustampulla</taxon>
    </lineage>
</organism>
<dbReference type="AlphaFoldDB" id="A0A370TF73"/>
<dbReference type="SUPFAM" id="SSF52096">
    <property type="entry name" value="ClpP/crotonase"/>
    <property type="match status" value="1"/>
</dbReference>
<feature type="domain" description="CPAF-like PDZ" evidence="3">
    <location>
        <begin position="160"/>
        <end position="270"/>
    </location>
</feature>
<dbReference type="STRING" id="2656787.A0A370TF73"/>
<evidence type="ECO:0000313" key="5">
    <source>
        <dbReference type="Proteomes" id="UP000254866"/>
    </source>
</evidence>
<dbReference type="PANTHER" id="PTHR37049">
    <property type="entry name" value="PEPTIDASE S41 FAMILY PROTEIN"/>
    <property type="match status" value="1"/>
</dbReference>
<evidence type="ECO:0000256" key="2">
    <source>
        <dbReference type="SAM" id="SignalP"/>
    </source>
</evidence>
<dbReference type="OrthoDB" id="27214at2759"/>
<feature type="region of interest" description="Disordered" evidence="1">
    <location>
        <begin position="313"/>
        <end position="346"/>
    </location>
</feature>
<protein>
    <recommendedName>
        <fullName evidence="3">CPAF-like PDZ domain-containing protein</fullName>
    </recommendedName>
</protein>
<dbReference type="InterPro" id="IPR052766">
    <property type="entry name" value="S41A_metabolite_peptidase"/>
</dbReference>
<keyword evidence="5" id="KW-1185">Reference proteome</keyword>
<name>A0A370TF73_9HELO</name>